<proteinExistence type="predicted"/>
<accession>A0A6B8RCK7</accession>
<organism evidence="1 2">
    <name type="scientific">Paenibacillus psychroresistens</name>
    <dbReference type="NCBI Taxonomy" id="1778678"/>
    <lineage>
        <taxon>Bacteria</taxon>
        <taxon>Bacillati</taxon>
        <taxon>Bacillota</taxon>
        <taxon>Bacilli</taxon>
        <taxon>Bacillales</taxon>
        <taxon>Paenibacillaceae</taxon>
        <taxon>Paenibacillus</taxon>
    </lineage>
</organism>
<evidence type="ECO:0000313" key="2">
    <source>
        <dbReference type="Proteomes" id="UP000426246"/>
    </source>
</evidence>
<dbReference type="InterPro" id="IPR019660">
    <property type="entry name" value="Put_sensory_transdc_reg_YbjN"/>
</dbReference>
<name>A0A6B8RCK7_9BACL</name>
<dbReference type="KEGG" id="ppsc:EHS13_01905"/>
<dbReference type="AlphaFoldDB" id="A0A6B8RCK7"/>
<reference evidence="2" key="1">
    <citation type="submission" date="2018-11" db="EMBL/GenBank/DDBJ databases">
        <title>Complete genome sequence of Paenibacillus sp. ML311-T8.</title>
        <authorList>
            <person name="Nam Y.-D."/>
            <person name="Kang J."/>
            <person name="Chung W.-H."/>
            <person name="Park Y.S."/>
        </authorList>
    </citation>
    <scope>NUCLEOTIDE SEQUENCE [LARGE SCALE GENOMIC DNA]</scope>
    <source>
        <strain evidence="2">ML311-T8</strain>
    </source>
</reference>
<dbReference type="RefSeq" id="WP_155698743.1">
    <property type="nucleotide sequence ID" value="NZ_CP034235.1"/>
</dbReference>
<gene>
    <name evidence="1" type="ORF">EHS13_01905</name>
</gene>
<dbReference type="Proteomes" id="UP000426246">
    <property type="component" value="Chromosome"/>
</dbReference>
<keyword evidence="2" id="KW-1185">Reference proteome</keyword>
<evidence type="ECO:0000313" key="1">
    <source>
        <dbReference type="EMBL" id="QGQ93747.1"/>
    </source>
</evidence>
<sequence length="327" mass="37077">MGRKEWNCMAIDDNDDAQIQLNHVIQFNSLAGEILETRATMLSLSWKNDKPQFTLLFEVSKMTYETILSQESFGLYPNVRTGGAEIEFTPSNPIELNVVLRQPLSDAFVARGEDIEDVLACLLQPDQKAGGALINSESWLATEVKQLIELPGDLVNKGSLKSGYRTAWIDILIDKRTTSVVSEIEEASLVVSLNEVIESYFSAKEWAFERLDDSLLRLAVKGEQGDWVTLVQTDEEDQRCIVYSVYPDLVPESRREAMAAILTQENYEMPVGNFEMDLTDGEVRFRTSIEVVKHQFTSEWFERMFMVNISITDGYFALISGEINIEQ</sequence>
<protein>
    <submittedName>
        <fullName evidence="1">YbjN domain-containing protein</fullName>
    </submittedName>
</protein>
<dbReference type="Pfam" id="PF10722">
    <property type="entry name" value="YbjN"/>
    <property type="match status" value="1"/>
</dbReference>
<dbReference type="EMBL" id="CP034235">
    <property type="protein sequence ID" value="QGQ93747.1"/>
    <property type="molecule type" value="Genomic_DNA"/>
</dbReference>